<evidence type="ECO:0000256" key="3">
    <source>
        <dbReference type="SAM" id="Coils"/>
    </source>
</evidence>
<keyword evidence="3" id="KW-0175">Coiled coil</keyword>
<evidence type="ECO:0000313" key="5">
    <source>
        <dbReference type="EMBL" id="KJZ68181.1"/>
    </source>
</evidence>
<dbReference type="GO" id="GO:0043531">
    <property type="term" value="F:ADP binding"/>
    <property type="evidence" value="ECO:0007669"/>
    <property type="project" value="InterPro"/>
</dbReference>
<sequence length="1019" mass="113728">MEQAHTPKLATGSEPNPVDRTGLCLLSLDGGGVRGLSTLYILKSVMTLLNHERKEIGLPSVKPCDIFDLIGGTSTGGLIAVMLGRLEMDVDECISAYSELMEAVFNERLRRIPIDLRGRDRGCKVFVCTAAKELYGITRLRSYELPQKPNLKATICEAALATSAATGFFTHVKITGRTFVDGALGANNPVDQVEEEAADIWCPKTGELKPLVKCFISIGTGNPGKKPIEDNILKFLSKTLVQITTETEETARRFIGRWRQHYDSKRYFRFNVEQGLQDVGLAEYKEQGTVMAATDQYLDEQTRVSQVRDCVENLKQKQNRTEIAFGATVEAYHTRVVLRQHAQVDIPQHSIPFSKNCQFVGRSEILKTVREKLFGDHGHRTIALVGLDGVGKTQVALHIAHWMKENKSHWSVFWMPAFSRASFERASLELVEELGIEGVEKGDPKQLLCRYLRSSKSGNWLLIVDNADDEEVVFGIDGKEDGIYDYLPQTDRGRILSTTRSRQIAVDIAGPEVIDVSQMSESEARVLLGQGLTNKTLLRDDKSVVELLGFLAYLPLAINQAAAYLNKTKELLAEYLRLLRNTEQDLVELLATEFRDVTRYLRAPNAVATTWIISFKQIQKDEDAANLLFFMSYTEPRAIPRSMLPQAGSEQRTTRAIGILCGYSFLSRRNGEEVFDMHRLVQVVSRWWIKSREGSNEKKQAALGHLATIFNTDNWDSRVLWRSYLPHVLRAIQGDAGDGGWGLHECQLGFWTGRCLGKEGRNREAVELLENVVAVHERTLSEEHPDRLASQHALAGAYEANGQVKAVELLEHVVAVEGRTLSEEHPSRLASQHELAGAYQANGQVKEAVEMLEHVVAVHERTLSEEHPDRLASQHALAGAYEANGQVKKAVELLEHVVAVKERTLSEEHPSRLASQHALAGAYEANGRVKEAVEMLEHVVAVRERTLSEEHPSRLASQHMLAIAYRANGQAKEAVELLEHVVAVRERTLSEEHPSRLASQHALAIAYEANGQVEKAVEP</sequence>
<proteinExistence type="predicted"/>
<feature type="active site" description="Proton acceptor" evidence="2">
    <location>
        <position position="181"/>
    </location>
</feature>
<reference evidence="5 6" key="1">
    <citation type="journal article" date="2014" name="Genome Biol. Evol.">
        <title>Comparative genomics and transcriptomics analyses reveal divergent lifestyle features of nematode endoparasitic fungus Hirsutella minnesotensis.</title>
        <authorList>
            <person name="Lai Y."/>
            <person name="Liu K."/>
            <person name="Zhang X."/>
            <person name="Zhang X."/>
            <person name="Li K."/>
            <person name="Wang N."/>
            <person name="Shu C."/>
            <person name="Wu Y."/>
            <person name="Wang C."/>
            <person name="Bushley K.E."/>
            <person name="Xiang M."/>
            <person name="Liu X."/>
        </authorList>
    </citation>
    <scope>NUCLEOTIDE SEQUENCE [LARGE SCALE GENOMIC DNA]</scope>
    <source>
        <strain evidence="5 6">3608</strain>
    </source>
</reference>
<evidence type="ECO:0000256" key="2">
    <source>
        <dbReference type="PROSITE-ProRule" id="PRU01161"/>
    </source>
</evidence>
<keyword evidence="2" id="KW-0378">Hydrolase</keyword>
<evidence type="ECO:0000256" key="1">
    <source>
        <dbReference type="ARBA" id="ARBA00023098"/>
    </source>
</evidence>
<evidence type="ECO:0000259" key="4">
    <source>
        <dbReference type="PROSITE" id="PS51635"/>
    </source>
</evidence>
<dbReference type="InterPro" id="IPR053137">
    <property type="entry name" value="NLR-like"/>
</dbReference>
<dbReference type="SUPFAM" id="SSF48452">
    <property type="entry name" value="TPR-like"/>
    <property type="match status" value="2"/>
</dbReference>
<dbReference type="InterPro" id="IPR016035">
    <property type="entry name" value="Acyl_Trfase/lysoPLipase"/>
</dbReference>
<dbReference type="Pfam" id="PF13424">
    <property type="entry name" value="TPR_12"/>
    <property type="match status" value="3"/>
</dbReference>
<dbReference type="CDD" id="cd07216">
    <property type="entry name" value="Pat17_PNPLA8_PNPLA9_like3"/>
    <property type="match status" value="1"/>
</dbReference>
<dbReference type="Proteomes" id="UP000054481">
    <property type="component" value="Unassembled WGS sequence"/>
</dbReference>
<dbReference type="SUPFAM" id="SSF52540">
    <property type="entry name" value="P-loop containing nucleoside triphosphate hydrolases"/>
    <property type="match status" value="1"/>
</dbReference>
<dbReference type="Gene3D" id="3.40.1090.10">
    <property type="entry name" value="Cytosolic phospholipase A2 catalytic domain"/>
    <property type="match status" value="1"/>
</dbReference>
<dbReference type="Pfam" id="PF01734">
    <property type="entry name" value="Patatin"/>
    <property type="match status" value="2"/>
</dbReference>
<accession>A0A0F7ZEY1</accession>
<dbReference type="InterPro" id="IPR002641">
    <property type="entry name" value="PNPLA_dom"/>
</dbReference>
<feature type="domain" description="PNPLA" evidence="4">
    <location>
        <begin position="26"/>
        <end position="194"/>
    </location>
</feature>
<dbReference type="PANTHER" id="PTHR46082:SF6">
    <property type="entry name" value="AAA+ ATPASE DOMAIN-CONTAINING PROTEIN-RELATED"/>
    <property type="match status" value="1"/>
</dbReference>
<dbReference type="PROSITE" id="PS51635">
    <property type="entry name" value="PNPLA"/>
    <property type="match status" value="1"/>
</dbReference>
<dbReference type="Gene3D" id="3.40.50.300">
    <property type="entry name" value="P-loop containing nucleotide triphosphate hydrolases"/>
    <property type="match status" value="1"/>
</dbReference>
<keyword evidence="1 2" id="KW-0443">Lipid metabolism</keyword>
<dbReference type="EMBL" id="KQ030989">
    <property type="protein sequence ID" value="KJZ68181.1"/>
    <property type="molecule type" value="Genomic_DNA"/>
</dbReference>
<dbReference type="OrthoDB" id="4927459at2759"/>
<feature type="short sequence motif" description="GXGXXG" evidence="2">
    <location>
        <begin position="30"/>
        <end position="35"/>
    </location>
</feature>
<protein>
    <recommendedName>
        <fullName evidence="4">PNPLA domain-containing protein</fullName>
    </recommendedName>
</protein>
<dbReference type="SUPFAM" id="SSF52151">
    <property type="entry name" value="FabD/lysophospholipase-like"/>
    <property type="match status" value="1"/>
</dbReference>
<dbReference type="GO" id="GO:0046486">
    <property type="term" value="P:glycerolipid metabolic process"/>
    <property type="evidence" value="ECO:0007669"/>
    <property type="project" value="UniProtKB-ARBA"/>
</dbReference>
<name>A0A0F7ZEY1_9HYPO</name>
<dbReference type="PANTHER" id="PTHR46082">
    <property type="entry name" value="ATP/GTP-BINDING PROTEIN-RELATED"/>
    <property type="match status" value="1"/>
</dbReference>
<dbReference type="InterPro" id="IPR027417">
    <property type="entry name" value="P-loop_NTPase"/>
</dbReference>
<dbReference type="Gene3D" id="1.25.40.10">
    <property type="entry name" value="Tetratricopeptide repeat domain"/>
    <property type="match status" value="2"/>
</dbReference>
<feature type="coiled-coil region" evidence="3">
    <location>
        <begin position="565"/>
        <end position="592"/>
    </location>
</feature>
<keyword evidence="2" id="KW-0442">Lipid degradation</keyword>
<dbReference type="GO" id="GO:0016042">
    <property type="term" value="P:lipid catabolic process"/>
    <property type="evidence" value="ECO:0007669"/>
    <property type="project" value="UniProtKB-UniRule"/>
</dbReference>
<evidence type="ECO:0000313" key="6">
    <source>
        <dbReference type="Proteomes" id="UP000054481"/>
    </source>
</evidence>
<feature type="short sequence motif" description="GXSXG" evidence="2">
    <location>
        <begin position="72"/>
        <end position="76"/>
    </location>
</feature>
<feature type="active site" description="Nucleophile" evidence="2">
    <location>
        <position position="74"/>
    </location>
</feature>
<organism evidence="5 6">
    <name type="scientific">Hirsutella minnesotensis 3608</name>
    <dbReference type="NCBI Taxonomy" id="1043627"/>
    <lineage>
        <taxon>Eukaryota</taxon>
        <taxon>Fungi</taxon>
        <taxon>Dikarya</taxon>
        <taxon>Ascomycota</taxon>
        <taxon>Pezizomycotina</taxon>
        <taxon>Sordariomycetes</taxon>
        <taxon>Hypocreomycetidae</taxon>
        <taxon>Hypocreales</taxon>
        <taxon>Ophiocordycipitaceae</taxon>
        <taxon>Hirsutella</taxon>
    </lineage>
</organism>
<dbReference type="GO" id="GO:0016787">
    <property type="term" value="F:hydrolase activity"/>
    <property type="evidence" value="ECO:0007669"/>
    <property type="project" value="UniProtKB-UniRule"/>
</dbReference>
<dbReference type="AlphaFoldDB" id="A0A0F7ZEY1"/>
<dbReference type="InterPro" id="IPR011990">
    <property type="entry name" value="TPR-like_helical_dom_sf"/>
</dbReference>
<gene>
    <name evidence="5" type="ORF">HIM_12428</name>
</gene>
<keyword evidence="6" id="KW-1185">Reference proteome</keyword>
<dbReference type="InterPro" id="IPR002182">
    <property type="entry name" value="NB-ARC"/>
</dbReference>
<feature type="short sequence motif" description="DGA/G" evidence="2">
    <location>
        <begin position="181"/>
        <end position="183"/>
    </location>
</feature>
<dbReference type="Pfam" id="PF00931">
    <property type="entry name" value="NB-ARC"/>
    <property type="match status" value="1"/>
</dbReference>